<name>A0A4R4XM28_9ACTN</name>
<keyword evidence="2" id="KW-1185">Reference proteome</keyword>
<gene>
    <name evidence="1" type="ORF">E1286_44135</name>
</gene>
<dbReference type="OrthoDB" id="3542814at2"/>
<dbReference type="GO" id="GO:0030638">
    <property type="term" value="P:polyketide metabolic process"/>
    <property type="evidence" value="ECO:0007669"/>
    <property type="project" value="InterPro"/>
</dbReference>
<evidence type="ECO:0008006" key="3">
    <source>
        <dbReference type="Google" id="ProtNLM"/>
    </source>
</evidence>
<evidence type="ECO:0000313" key="1">
    <source>
        <dbReference type="EMBL" id="TDD32035.1"/>
    </source>
</evidence>
<comment type="caution">
    <text evidence="1">The sequence shown here is derived from an EMBL/GenBank/DDBJ whole genome shotgun (WGS) entry which is preliminary data.</text>
</comment>
<organism evidence="1 2">
    <name type="scientific">Nonomuraea terrae</name>
    <dbReference type="NCBI Taxonomy" id="2530383"/>
    <lineage>
        <taxon>Bacteria</taxon>
        <taxon>Bacillati</taxon>
        <taxon>Actinomycetota</taxon>
        <taxon>Actinomycetes</taxon>
        <taxon>Streptosporangiales</taxon>
        <taxon>Streptosporangiaceae</taxon>
        <taxon>Nonomuraea</taxon>
    </lineage>
</organism>
<dbReference type="AlphaFoldDB" id="A0A4R4XM28"/>
<protein>
    <recommendedName>
        <fullName evidence="3">Nuclear transport factor 2 family protein</fullName>
    </recommendedName>
</protein>
<dbReference type="PANTHER" id="PTHR38436:SF1">
    <property type="entry name" value="ESTER CYCLASE"/>
    <property type="match status" value="1"/>
</dbReference>
<dbReference type="RefSeq" id="WP_132622905.1">
    <property type="nucleotide sequence ID" value="NZ_SMKQ01000297.1"/>
</dbReference>
<dbReference type="EMBL" id="SMKQ01000297">
    <property type="protein sequence ID" value="TDD32035.1"/>
    <property type="molecule type" value="Genomic_DNA"/>
</dbReference>
<accession>A0A4R4XM28</accession>
<dbReference type="PANTHER" id="PTHR38436">
    <property type="entry name" value="POLYKETIDE CYCLASE SNOAL-LIKE DOMAIN"/>
    <property type="match status" value="1"/>
</dbReference>
<dbReference type="Gene3D" id="3.10.450.50">
    <property type="match status" value="1"/>
</dbReference>
<dbReference type="InterPro" id="IPR032710">
    <property type="entry name" value="NTF2-like_dom_sf"/>
</dbReference>
<dbReference type="Pfam" id="PF07366">
    <property type="entry name" value="SnoaL"/>
    <property type="match status" value="1"/>
</dbReference>
<proteinExistence type="predicted"/>
<dbReference type="InterPro" id="IPR009959">
    <property type="entry name" value="Cyclase_SnoaL-like"/>
</dbReference>
<reference evidence="1 2" key="1">
    <citation type="submission" date="2019-03" db="EMBL/GenBank/DDBJ databases">
        <title>Draft genome sequences of novel Actinobacteria.</title>
        <authorList>
            <person name="Sahin N."/>
            <person name="Ay H."/>
            <person name="Saygin H."/>
        </authorList>
    </citation>
    <scope>NUCLEOTIDE SEQUENCE [LARGE SCALE GENOMIC DNA]</scope>
    <source>
        <strain evidence="1 2">CH32</strain>
    </source>
</reference>
<sequence length="138" mass="15222">MSDVVDRLIAAVNAHDMEACLRCYSVAATMVGPEMQAEGRAQITSYHAHVWDGIPDVSITVWDRISNGDRVAVETTFNGTHTGPFLIAGGRVIEPSGRRVSFRGCWIFTVEDNLIITHRLYFDQLELYTQLGVAPPAS</sequence>
<dbReference type="SUPFAM" id="SSF54427">
    <property type="entry name" value="NTF2-like"/>
    <property type="match status" value="1"/>
</dbReference>
<evidence type="ECO:0000313" key="2">
    <source>
        <dbReference type="Proteomes" id="UP000295302"/>
    </source>
</evidence>
<dbReference type="Proteomes" id="UP000295302">
    <property type="component" value="Unassembled WGS sequence"/>
</dbReference>